<dbReference type="Proteomes" id="UP000634136">
    <property type="component" value="Unassembled WGS sequence"/>
</dbReference>
<evidence type="ECO:0000313" key="2">
    <source>
        <dbReference type="Proteomes" id="UP000634136"/>
    </source>
</evidence>
<name>A0A834WN05_9FABA</name>
<gene>
    <name evidence="1" type="ORF">G2W53_018042</name>
</gene>
<organism evidence="1 2">
    <name type="scientific">Senna tora</name>
    <dbReference type="NCBI Taxonomy" id="362788"/>
    <lineage>
        <taxon>Eukaryota</taxon>
        <taxon>Viridiplantae</taxon>
        <taxon>Streptophyta</taxon>
        <taxon>Embryophyta</taxon>
        <taxon>Tracheophyta</taxon>
        <taxon>Spermatophyta</taxon>
        <taxon>Magnoliopsida</taxon>
        <taxon>eudicotyledons</taxon>
        <taxon>Gunneridae</taxon>
        <taxon>Pentapetalae</taxon>
        <taxon>rosids</taxon>
        <taxon>fabids</taxon>
        <taxon>Fabales</taxon>
        <taxon>Fabaceae</taxon>
        <taxon>Caesalpinioideae</taxon>
        <taxon>Cassia clade</taxon>
        <taxon>Senna</taxon>
    </lineage>
</organism>
<keyword evidence="2" id="KW-1185">Reference proteome</keyword>
<proteinExistence type="predicted"/>
<evidence type="ECO:0000313" key="1">
    <source>
        <dbReference type="EMBL" id="KAF7826878.1"/>
    </source>
</evidence>
<sequence>MTVPIDRTRGDDRLAWMADIRDIFSVKACYQATIVDGVNCQN</sequence>
<protein>
    <submittedName>
        <fullName evidence="1">Uncharacterized protein</fullName>
    </submittedName>
</protein>
<comment type="caution">
    <text evidence="1">The sequence shown here is derived from an EMBL/GenBank/DDBJ whole genome shotgun (WGS) entry which is preliminary data.</text>
</comment>
<dbReference type="AlphaFoldDB" id="A0A834WN05"/>
<dbReference type="EMBL" id="JAAIUW010000006">
    <property type="protein sequence ID" value="KAF7826878.1"/>
    <property type="molecule type" value="Genomic_DNA"/>
</dbReference>
<accession>A0A834WN05</accession>
<reference evidence="1" key="1">
    <citation type="submission" date="2020-09" db="EMBL/GenBank/DDBJ databases">
        <title>Genome-Enabled Discovery of Anthraquinone Biosynthesis in Senna tora.</title>
        <authorList>
            <person name="Kang S.-H."/>
            <person name="Pandey R.P."/>
            <person name="Lee C.-M."/>
            <person name="Sim J.-S."/>
            <person name="Jeong J.-T."/>
            <person name="Choi B.-S."/>
            <person name="Jung M."/>
            <person name="Ginzburg D."/>
            <person name="Zhao K."/>
            <person name="Won S.Y."/>
            <person name="Oh T.-J."/>
            <person name="Yu Y."/>
            <person name="Kim N.-H."/>
            <person name="Lee O.R."/>
            <person name="Lee T.-H."/>
            <person name="Bashyal P."/>
            <person name="Kim T.-S."/>
            <person name="Lee W.-H."/>
            <person name="Kawkins C."/>
            <person name="Kim C.-K."/>
            <person name="Kim J.S."/>
            <person name="Ahn B.O."/>
            <person name="Rhee S.Y."/>
            <person name="Sohng J.K."/>
        </authorList>
    </citation>
    <scope>NUCLEOTIDE SEQUENCE</scope>
    <source>
        <tissue evidence="1">Leaf</tissue>
    </source>
</reference>